<protein>
    <submittedName>
        <fullName evidence="2">Uncharacterized protein</fullName>
    </submittedName>
</protein>
<evidence type="ECO:0000256" key="1">
    <source>
        <dbReference type="SAM" id="MobiDB-lite"/>
    </source>
</evidence>
<proteinExistence type="predicted"/>
<dbReference type="EnsemblPlants" id="OMERI07G01710.1">
    <property type="protein sequence ID" value="OMERI07G01710.1"/>
    <property type="gene ID" value="OMERI07G01710"/>
</dbReference>
<reference evidence="2" key="2">
    <citation type="submission" date="2018-05" db="EMBL/GenBank/DDBJ databases">
        <title>OmerRS3 (Oryza meridionalis Reference Sequence Version 3).</title>
        <authorList>
            <person name="Zhang J."/>
            <person name="Kudrna D."/>
            <person name="Lee S."/>
            <person name="Talag J."/>
            <person name="Welchert J."/>
            <person name="Wing R.A."/>
        </authorList>
    </citation>
    <scope>NUCLEOTIDE SEQUENCE [LARGE SCALE GENOMIC DNA]</scope>
    <source>
        <strain evidence="2">cv. OR44</strain>
    </source>
</reference>
<accession>A0A0E0E7E7</accession>
<dbReference type="Gramene" id="OMERI07G01710.1">
    <property type="protein sequence ID" value="OMERI07G01710.1"/>
    <property type="gene ID" value="OMERI07G01710"/>
</dbReference>
<name>A0A0E0E7E7_9ORYZ</name>
<feature type="region of interest" description="Disordered" evidence="1">
    <location>
        <begin position="1"/>
        <end position="51"/>
    </location>
</feature>
<feature type="region of interest" description="Disordered" evidence="1">
    <location>
        <begin position="73"/>
        <end position="108"/>
    </location>
</feature>
<dbReference type="AlphaFoldDB" id="A0A0E0E7E7"/>
<evidence type="ECO:0000313" key="3">
    <source>
        <dbReference type="Proteomes" id="UP000008021"/>
    </source>
</evidence>
<dbReference type="HOGENOM" id="CLU_1456651_0_0_1"/>
<sequence length="186" mass="21086">MDKKKRRRMDSRGWKSSDNEVSGERACASPETKHDRKASRKAVPRPPLLPTDLSELYDSVVVATERSRLSPGSLRRLGLGAEPPPPPLLPIISVSPDQKPSEKGRRKEKGTLMVWKRERRRRRKGRGLGAFYGCRARIKVGWFGTPGGGRRPAHMRAYLFRCMRPPTLLLSWTISTGSHLKQWHGL</sequence>
<organism evidence="2">
    <name type="scientific">Oryza meridionalis</name>
    <dbReference type="NCBI Taxonomy" id="40149"/>
    <lineage>
        <taxon>Eukaryota</taxon>
        <taxon>Viridiplantae</taxon>
        <taxon>Streptophyta</taxon>
        <taxon>Embryophyta</taxon>
        <taxon>Tracheophyta</taxon>
        <taxon>Spermatophyta</taxon>
        <taxon>Magnoliopsida</taxon>
        <taxon>Liliopsida</taxon>
        <taxon>Poales</taxon>
        <taxon>Poaceae</taxon>
        <taxon>BOP clade</taxon>
        <taxon>Oryzoideae</taxon>
        <taxon>Oryzeae</taxon>
        <taxon>Oryzinae</taxon>
        <taxon>Oryza</taxon>
    </lineage>
</organism>
<keyword evidence="3" id="KW-1185">Reference proteome</keyword>
<evidence type="ECO:0000313" key="2">
    <source>
        <dbReference type="EnsemblPlants" id="OMERI07G01710.1"/>
    </source>
</evidence>
<reference evidence="2" key="1">
    <citation type="submission" date="2015-04" db="UniProtKB">
        <authorList>
            <consortium name="EnsemblPlants"/>
        </authorList>
    </citation>
    <scope>IDENTIFICATION</scope>
</reference>
<dbReference type="Proteomes" id="UP000008021">
    <property type="component" value="Chromosome 7"/>
</dbReference>